<dbReference type="GeneID" id="35803204"/>
<evidence type="ECO:0000313" key="2">
    <source>
        <dbReference type="Proteomes" id="UP000223596"/>
    </source>
</evidence>
<comment type="caution">
    <text evidence="1">The sequence shown here is derived from an EMBL/GenBank/DDBJ whole genome shotgun (WGS) entry which is preliminary data.</text>
</comment>
<reference evidence="1 2" key="1">
    <citation type="submission" date="2017-09" db="EMBL/GenBank/DDBJ databases">
        <title>Evaluation of Pacific Biosciences Sequencing Technology to Finishing C. thermocellum Genome Sequences.</title>
        <authorList>
            <person name="Brown S."/>
        </authorList>
    </citation>
    <scope>NUCLEOTIDE SEQUENCE [LARGE SCALE GENOMIC DNA]</scope>
    <source>
        <strain evidence="1 2">AD2</strain>
    </source>
</reference>
<proteinExistence type="predicted"/>
<dbReference type="AlphaFoldDB" id="A0AB36TFV4"/>
<sequence>MKEQINEEIILAISAAIAALETRPGYKLVVRSFKRIPQTSPVWSATGKIERIRRSM</sequence>
<dbReference type="EMBL" id="PDBW01000001">
    <property type="protein sequence ID" value="PFH02804.1"/>
    <property type="molecule type" value="Genomic_DNA"/>
</dbReference>
<gene>
    <name evidence="1" type="ORF">M972_111592</name>
</gene>
<dbReference type="Proteomes" id="UP000223596">
    <property type="component" value="Unassembled WGS sequence"/>
</dbReference>
<protein>
    <submittedName>
        <fullName evidence="1">Uncharacterized protein</fullName>
    </submittedName>
</protein>
<organism evidence="1 2">
    <name type="scientific">Acetivibrio thermocellus AD2</name>
    <dbReference type="NCBI Taxonomy" id="1138384"/>
    <lineage>
        <taxon>Bacteria</taxon>
        <taxon>Bacillati</taxon>
        <taxon>Bacillota</taxon>
        <taxon>Clostridia</taxon>
        <taxon>Eubacteriales</taxon>
        <taxon>Oscillospiraceae</taxon>
        <taxon>Acetivibrio</taxon>
    </lineage>
</organism>
<evidence type="ECO:0000313" key="1">
    <source>
        <dbReference type="EMBL" id="PFH02804.1"/>
    </source>
</evidence>
<accession>A0AB36TFV4</accession>
<dbReference type="RefSeq" id="WP_003516186.1">
    <property type="nucleotide sequence ID" value="NZ_CP013828.1"/>
</dbReference>
<name>A0AB36TFV4_ACETH</name>